<reference evidence="3" key="1">
    <citation type="submission" date="2022-11" db="EMBL/GenBank/DDBJ databases">
        <title>Minimal conservation of predation-associated metabolite biosynthetic gene clusters underscores biosynthetic potential of Myxococcota including descriptions for ten novel species: Archangium lansinium sp. nov., Myxococcus landrumus sp. nov., Nannocystis bai.</title>
        <authorList>
            <person name="Ahearne A."/>
            <person name="Stevens C."/>
            <person name="Phillips K."/>
        </authorList>
    </citation>
    <scope>NUCLEOTIDE SEQUENCE</scope>
    <source>
        <strain evidence="3">Na p29</strain>
    </source>
</reference>
<comment type="caution">
    <text evidence="3">The sequence shown here is derived from an EMBL/GenBank/DDBJ whole genome shotgun (WGS) entry which is preliminary data.</text>
</comment>
<dbReference type="GO" id="GO:0007165">
    <property type="term" value="P:signal transduction"/>
    <property type="evidence" value="ECO:0007669"/>
    <property type="project" value="TreeGrafter"/>
</dbReference>
<organism evidence="3 4">
    <name type="scientific">Nannocystis pusilla</name>
    <dbReference type="NCBI Taxonomy" id="889268"/>
    <lineage>
        <taxon>Bacteria</taxon>
        <taxon>Pseudomonadati</taxon>
        <taxon>Myxococcota</taxon>
        <taxon>Polyangia</taxon>
        <taxon>Nannocystales</taxon>
        <taxon>Nannocystaceae</taxon>
        <taxon>Nannocystis</taxon>
    </lineage>
</organism>
<dbReference type="SUPFAM" id="SSF52096">
    <property type="entry name" value="ClpP/crotonase"/>
    <property type="match status" value="1"/>
</dbReference>
<dbReference type="CDD" id="cd07562">
    <property type="entry name" value="Peptidase_S41_TRI"/>
    <property type="match status" value="1"/>
</dbReference>
<evidence type="ECO:0000313" key="3">
    <source>
        <dbReference type="EMBL" id="MCY1011242.1"/>
    </source>
</evidence>
<dbReference type="PANTHER" id="PTHR32060">
    <property type="entry name" value="TAIL-SPECIFIC PROTEASE"/>
    <property type="match status" value="1"/>
</dbReference>
<dbReference type="Gene3D" id="2.30.42.10">
    <property type="match status" value="1"/>
</dbReference>
<dbReference type="EMBL" id="JAPNKE010000002">
    <property type="protein sequence ID" value="MCY1011242.1"/>
    <property type="molecule type" value="Genomic_DNA"/>
</dbReference>
<feature type="region of interest" description="Disordered" evidence="1">
    <location>
        <begin position="21"/>
        <end position="88"/>
    </location>
</feature>
<dbReference type="Gene3D" id="3.30.750.44">
    <property type="match status" value="1"/>
</dbReference>
<dbReference type="PANTHER" id="PTHR32060:SF22">
    <property type="entry name" value="CARBOXYL-TERMINAL-PROCESSING PEPTIDASE 3, CHLOROPLASTIC"/>
    <property type="match status" value="1"/>
</dbReference>
<dbReference type="SMART" id="SM00245">
    <property type="entry name" value="TSPc"/>
    <property type="match status" value="1"/>
</dbReference>
<accession>A0A9X3EW20</accession>
<dbReference type="GO" id="GO:0004175">
    <property type="term" value="F:endopeptidase activity"/>
    <property type="evidence" value="ECO:0007669"/>
    <property type="project" value="TreeGrafter"/>
</dbReference>
<evidence type="ECO:0000256" key="1">
    <source>
        <dbReference type="SAM" id="MobiDB-lite"/>
    </source>
</evidence>
<gene>
    <name evidence="3" type="ORF">OV079_37920</name>
</gene>
<dbReference type="AlphaFoldDB" id="A0A9X3EW20"/>
<dbReference type="GO" id="GO:0006508">
    <property type="term" value="P:proteolysis"/>
    <property type="evidence" value="ECO:0007669"/>
    <property type="project" value="InterPro"/>
</dbReference>
<proteinExistence type="predicted"/>
<feature type="compositionally biased region" description="Low complexity" evidence="1">
    <location>
        <begin position="49"/>
        <end position="66"/>
    </location>
</feature>
<protein>
    <submittedName>
        <fullName evidence="3">S41 family peptidase</fullName>
    </submittedName>
</protein>
<evidence type="ECO:0000313" key="4">
    <source>
        <dbReference type="Proteomes" id="UP001150924"/>
    </source>
</evidence>
<dbReference type="GO" id="GO:0008236">
    <property type="term" value="F:serine-type peptidase activity"/>
    <property type="evidence" value="ECO:0007669"/>
    <property type="project" value="InterPro"/>
</dbReference>
<dbReference type="Proteomes" id="UP001150924">
    <property type="component" value="Unassembled WGS sequence"/>
</dbReference>
<dbReference type="InterPro" id="IPR029045">
    <property type="entry name" value="ClpP/crotonase-like_dom_sf"/>
</dbReference>
<dbReference type="PROSITE" id="PS51257">
    <property type="entry name" value="PROKAR_LIPOPROTEIN"/>
    <property type="match status" value="1"/>
</dbReference>
<sequence>MRFPRLVSAAAVALVCACGEPATSGKAGQETPAAKNEKAAGHDAATATPSGEEASEAPGSAARPSGDTCRSWAELDPATLPPLPETPYTPTFERVWRTVLEKHFDPTLACKDWPALRAEYGAKLTTVADAPAAYKVMNDLLETLGQSHFKVVPPFGGAEPDDTRGGPARVPIHVRMIGEQLVVVDPKVGGVASGVPAGAALVKIGDKTAEALIDRARSEAMRPGEVAYHAAFEAGRALSCQPGQKRSLTYLDPQSKDREVTKEVACVTPPGELVSLGNLRDLPTTVEHRMLASEGGGKKIGYIAFNYWMLPMVERVKAAMTDLRGQGMEALVLDLRGNPGGVGAMSIPVARLLLQESGSLGKLQFREFTQEFNVAGDPQAFAGPVIVLVDEGTASTSEIFAAGLRDLGRVRVAGARASAGAALPSLLERLDNGALLQYVVGDYHSAKGTVAEGDGVSPDITAVETRADFVAGRDPVLAAAVAAFDSKSP</sequence>
<dbReference type="GO" id="GO:0030288">
    <property type="term" value="C:outer membrane-bounded periplasmic space"/>
    <property type="evidence" value="ECO:0007669"/>
    <property type="project" value="TreeGrafter"/>
</dbReference>
<dbReference type="InterPro" id="IPR036034">
    <property type="entry name" value="PDZ_sf"/>
</dbReference>
<dbReference type="Pfam" id="PF03572">
    <property type="entry name" value="Peptidase_S41"/>
    <property type="match status" value="1"/>
</dbReference>
<dbReference type="Gene3D" id="3.90.226.10">
    <property type="entry name" value="2-enoyl-CoA Hydratase, Chain A, domain 1"/>
    <property type="match status" value="1"/>
</dbReference>
<dbReference type="InterPro" id="IPR005151">
    <property type="entry name" value="Tail-specific_protease"/>
</dbReference>
<feature type="domain" description="Tail specific protease" evidence="2">
    <location>
        <begin position="272"/>
        <end position="463"/>
    </location>
</feature>
<name>A0A9X3EW20_9BACT</name>
<evidence type="ECO:0000259" key="2">
    <source>
        <dbReference type="SMART" id="SM00245"/>
    </source>
</evidence>
<dbReference type="RefSeq" id="WP_267774480.1">
    <property type="nucleotide sequence ID" value="NZ_JAPNKE010000002.1"/>
</dbReference>
<keyword evidence="4" id="KW-1185">Reference proteome</keyword>